<evidence type="ECO:0000256" key="3">
    <source>
        <dbReference type="ARBA" id="ARBA00022692"/>
    </source>
</evidence>
<dbReference type="OrthoDB" id="8907274at2759"/>
<feature type="domain" description="Phosphatidic acid phosphatase type 2/haloperoxidase" evidence="6">
    <location>
        <begin position="48"/>
        <end position="130"/>
    </location>
</feature>
<comment type="caution">
    <text evidence="7">The sequence shown here is derived from an EMBL/GenBank/DDBJ whole genome shotgun (WGS) entry which is preliminary data.</text>
</comment>
<comment type="subcellular location">
    <subcellularLocation>
        <location evidence="1">Membrane</location>
        <topology evidence="1">Multi-pass membrane protein</topology>
    </subcellularLocation>
</comment>
<protein>
    <recommendedName>
        <fullName evidence="6">Phosphatidic acid phosphatase type 2/haloperoxidase domain-containing protein</fullName>
    </recommendedName>
</protein>
<evidence type="ECO:0000256" key="2">
    <source>
        <dbReference type="ARBA" id="ARBA00008816"/>
    </source>
</evidence>
<evidence type="ECO:0000313" key="7">
    <source>
        <dbReference type="EMBL" id="KAG8227351.1"/>
    </source>
</evidence>
<keyword evidence="4" id="KW-1133">Transmembrane helix</keyword>
<evidence type="ECO:0000259" key="6">
    <source>
        <dbReference type="Pfam" id="PF01569"/>
    </source>
</evidence>
<dbReference type="PANTHER" id="PTHR10165:SF197">
    <property type="entry name" value="FI04477P-RELATED"/>
    <property type="match status" value="1"/>
</dbReference>
<evidence type="ECO:0000256" key="5">
    <source>
        <dbReference type="ARBA" id="ARBA00023136"/>
    </source>
</evidence>
<comment type="similarity">
    <text evidence="2">Belongs to the PA-phosphatase related phosphoesterase family.</text>
</comment>
<gene>
    <name evidence="7" type="ORF">J437_LFUL003340</name>
</gene>
<evidence type="ECO:0000256" key="1">
    <source>
        <dbReference type="ARBA" id="ARBA00004141"/>
    </source>
</evidence>
<dbReference type="GO" id="GO:0005886">
    <property type="term" value="C:plasma membrane"/>
    <property type="evidence" value="ECO:0007669"/>
    <property type="project" value="TreeGrafter"/>
</dbReference>
<dbReference type="InterPro" id="IPR036938">
    <property type="entry name" value="PAP2/HPO_sf"/>
</dbReference>
<keyword evidence="5" id="KW-0472">Membrane</keyword>
<dbReference type="Gene3D" id="1.20.144.10">
    <property type="entry name" value="Phosphatidic acid phosphatase type 2/haloperoxidase"/>
    <property type="match status" value="1"/>
</dbReference>
<dbReference type="Proteomes" id="UP000792457">
    <property type="component" value="Unassembled WGS sequence"/>
</dbReference>
<accession>A0A8K0K3Y2</accession>
<dbReference type="InterPro" id="IPR000326">
    <property type="entry name" value="PAP2/HPO"/>
</dbReference>
<dbReference type="GO" id="GO:0008195">
    <property type="term" value="F:phosphatidate phosphatase activity"/>
    <property type="evidence" value="ECO:0007669"/>
    <property type="project" value="TreeGrafter"/>
</dbReference>
<organism evidence="7 8">
    <name type="scientific">Ladona fulva</name>
    <name type="common">Scarce chaser dragonfly</name>
    <name type="synonym">Libellula fulva</name>
    <dbReference type="NCBI Taxonomy" id="123851"/>
    <lineage>
        <taxon>Eukaryota</taxon>
        <taxon>Metazoa</taxon>
        <taxon>Ecdysozoa</taxon>
        <taxon>Arthropoda</taxon>
        <taxon>Hexapoda</taxon>
        <taxon>Insecta</taxon>
        <taxon>Pterygota</taxon>
        <taxon>Palaeoptera</taxon>
        <taxon>Odonata</taxon>
        <taxon>Epiprocta</taxon>
        <taxon>Anisoptera</taxon>
        <taxon>Libelluloidea</taxon>
        <taxon>Libellulidae</taxon>
        <taxon>Ladona</taxon>
    </lineage>
</organism>
<sequence>MLLIEFTRHQHKKQFILKDGLLINRPYTFFGYKIPPWIWEAYKAIGVFGFGAACSQTTTDIGKYIIGRLRPHFFDVCRPDVNCSALADPHTYIEDFTCLGTNPKLLKEVRLSFPSGHSSFSAYTMIYLAHA</sequence>
<dbReference type="AlphaFoldDB" id="A0A8K0K3Y2"/>
<dbReference type="GO" id="GO:0046839">
    <property type="term" value="P:phospholipid dephosphorylation"/>
    <property type="evidence" value="ECO:0007669"/>
    <property type="project" value="TreeGrafter"/>
</dbReference>
<dbReference type="InterPro" id="IPR043216">
    <property type="entry name" value="PAP-like"/>
</dbReference>
<dbReference type="EMBL" id="KZ308321">
    <property type="protein sequence ID" value="KAG8227351.1"/>
    <property type="molecule type" value="Genomic_DNA"/>
</dbReference>
<proteinExistence type="inferred from homology"/>
<dbReference type="GO" id="GO:0007165">
    <property type="term" value="P:signal transduction"/>
    <property type="evidence" value="ECO:0007669"/>
    <property type="project" value="TreeGrafter"/>
</dbReference>
<reference evidence="7" key="2">
    <citation type="submission" date="2017-10" db="EMBL/GenBank/DDBJ databases">
        <title>Ladona fulva Genome sequencing and assembly.</title>
        <authorList>
            <person name="Murali S."/>
            <person name="Richards S."/>
            <person name="Bandaranaike D."/>
            <person name="Bellair M."/>
            <person name="Blankenburg K."/>
            <person name="Chao H."/>
            <person name="Dinh H."/>
            <person name="Doddapaneni H."/>
            <person name="Dugan-Rocha S."/>
            <person name="Elkadiri S."/>
            <person name="Gnanaolivu R."/>
            <person name="Hernandez B."/>
            <person name="Skinner E."/>
            <person name="Javaid M."/>
            <person name="Lee S."/>
            <person name="Li M."/>
            <person name="Ming W."/>
            <person name="Munidasa M."/>
            <person name="Muniz J."/>
            <person name="Nguyen L."/>
            <person name="Hughes D."/>
            <person name="Osuji N."/>
            <person name="Pu L.-L."/>
            <person name="Puazo M."/>
            <person name="Qu C."/>
            <person name="Quiroz J."/>
            <person name="Raj R."/>
            <person name="Weissenberger G."/>
            <person name="Xin Y."/>
            <person name="Zou X."/>
            <person name="Han Y."/>
            <person name="Worley K."/>
            <person name="Muzny D."/>
            <person name="Gibbs R."/>
        </authorList>
    </citation>
    <scope>NUCLEOTIDE SEQUENCE</scope>
    <source>
        <strain evidence="7">Sampled in the wild</strain>
    </source>
</reference>
<evidence type="ECO:0000256" key="4">
    <source>
        <dbReference type="ARBA" id="ARBA00022989"/>
    </source>
</evidence>
<dbReference type="GO" id="GO:0006644">
    <property type="term" value="P:phospholipid metabolic process"/>
    <property type="evidence" value="ECO:0007669"/>
    <property type="project" value="InterPro"/>
</dbReference>
<evidence type="ECO:0000313" key="8">
    <source>
        <dbReference type="Proteomes" id="UP000792457"/>
    </source>
</evidence>
<reference evidence="7" key="1">
    <citation type="submission" date="2013-04" db="EMBL/GenBank/DDBJ databases">
        <authorList>
            <person name="Qu J."/>
            <person name="Murali S.C."/>
            <person name="Bandaranaike D."/>
            <person name="Bellair M."/>
            <person name="Blankenburg K."/>
            <person name="Chao H."/>
            <person name="Dinh H."/>
            <person name="Doddapaneni H."/>
            <person name="Downs B."/>
            <person name="Dugan-Rocha S."/>
            <person name="Elkadiri S."/>
            <person name="Gnanaolivu R.D."/>
            <person name="Hernandez B."/>
            <person name="Javaid M."/>
            <person name="Jayaseelan J.C."/>
            <person name="Lee S."/>
            <person name="Li M."/>
            <person name="Ming W."/>
            <person name="Munidasa M."/>
            <person name="Muniz J."/>
            <person name="Nguyen L."/>
            <person name="Ongeri F."/>
            <person name="Osuji N."/>
            <person name="Pu L.-L."/>
            <person name="Puazo M."/>
            <person name="Qu C."/>
            <person name="Quiroz J."/>
            <person name="Raj R."/>
            <person name="Weissenberger G."/>
            <person name="Xin Y."/>
            <person name="Zou X."/>
            <person name="Han Y."/>
            <person name="Richards S."/>
            <person name="Worley K."/>
            <person name="Muzny D."/>
            <person name="Gibbs R."/>
        </authorList>
    </citation>
    <scope>NUCLEOTIDE SEQUENCE</scope>
    <source>
        <strain evidence="7">Sampled in the wild</strain>
    </source>
</reference>
<dbReference type="PANTHER" id="PTHR10165">
    <property type="entry name" value="LIPID PHOSPHATE PHOSPHATASE"/>
    <property type="match status" value="1"/>
</dbReference>
<dbReference type="Pfam" id="PF01569">
    <property type="entry name" value="PAP2"/>
    <property type="match status" value="1"/>
</dbReference>
<keyword evidence="8" id="KW-1185">Reference proteome</keyword>
<dbReference type="SUPFAM" id="SSF48317">
    <property type="entry name" value="Acid phosphatase/Vanadium-dependent haloperoxidase"/>
    <property type="match status" value="1"/>
</dbReference>
<keyword evidence="3" id="KW-0812">Transmembrane</keyword>
<name>A0A8K0K3Y2_LADFU</name>